<reference evidence="4 5" key="1">
    <citation type="submission" date="2019-07" db="EMBL/GenBank/DDBJ databases">
        <authorList>
            <person name="Jastrzebski P J."/>
            <person name="Paukszto L."/>
            <person name="Jastrzebski P J."/>
        </authorList>
    </citation>
    <scope>NUCLEOTIDE SEQUENCE [LARGE SCALE GENOMIC DNA]</scope>
    <source>
        <strain evidence="4 5">WMS-il1</strain>
    </source>
</reference>
<dbReference type="Proteomes" id="UP000321570">
    <property type="component" value="Unassembled WGS sequence"/>
</dbReference>
<keyword evidence="5" id="KW-1185">Reference proteome</keyword>
<proteinExistence type="predicted"/>
<gene>
    <name evidence="4" type="ORF">WMSIL1_LOCUS3805</name>
</gene>
<protein>
    <recommendedName>
        <fullName evidence="3">PLAT domain-containing protein</fullName>
    </recommendedName>
</protein>
<name>A0A564Y7S7_HYMDI</name>
<dbReference type="Pfam" id="PF01477">
    <property type="entry name" value="PLAT"/>
    <property type="match status" value="1"/>
</dbReference>
<feature type="non-terminal residue" evidence="4">
    <location>
        <position position="69"/>
    </location>
</feature>
<dbReference type="InterPro" id="IPR001024">
    <property type="entry name" value="PLAT/LH2_dom"/>
</dbReference>
<dbReference type="GO" id="GO:0016020">
    <property type="term" value="C:membrane"/>
    <property type="evidence" value="ECO:0007669"/>
    <property type="project" value="TreeGrafter"/>
</dbReference>
<dbReference type="Gene3D" id="2.60.60.20">
    <property type="entry name" value="PLAT/LH2 domain"/>
    <property type="match status" value="1"/>
</dbReference>
<comment type="caution">
    <text evidence="1">Lacks conserved residue(s) required for the propagation of feature annotation.</text>
</comment>
<organism evidence="4 5">
    <name type="scientific">Hymenolepis diminuta</name>
    <name type="common">Rat tapeworm</name>
    <dbReference type="NCBI Taxonomy" id="6216"/>
    <lineage>
        <taxon>Eukaryota</taxon>
        <taxon>Metazoa</taxon>
        <taxon>Spiralia</taxon>
        <taxon>Lophotrochozoa</taxon>
        <taxon>Platyhelminthes</taxon>
        <taxon>Cestoda</taxon>
        <taxon>Eucestoda</taxon>
        <taxon>Cyclophyllidea</taxon>
        <taxon>Hymenolepididae</taxon>
        <taxon>Hymenolepis</taxon>
    </lineage>
</organism>
<feature type="region of interest" description="Disordered" evidence="2">
    <location>
        <begin position="1"/>
        <end position="30"/>
    </location>
</feature>
<feature type="compositionally biased region" description="Polar residues" evidence="2">
    <location>
        <begin position="1"/>
        <end position="13"/>
    </location>
</feature>
<dbReference type="InterPro" id="IPR051223">
    <property type="entry name" value="Polycystin"/>
</dbReference>
<dbReference type="InterPro" id="IPR036392">
    <property type="entry name" value="PLAT/LH2_dom_sf"/>
</dbReference>
<dbReference type="AlphaFoldDB" id="A0A564Y7S7"/>
<evidence type="ECO:0000313" key="5">
    <source>
        <dbReference type="Proteomes" id="UP000321570"/>
    </source>
</evidence>
<dbReference type="PANTHER" id="PTHR10877">
    <property type="entry name" value="POLYCYSTIN FAMILY MEMBER"/>
    <property type="match status" value="1"/>
</dbReference>
<evidence type="ECO:0000256" key="1">
    <source>
        <dbReference type="PROSITE-ProRule" id="PRU00152"/>
    </source>
</evidence>
<accession>A0A564Y7S7</accession>
<dbReference type="SUPFAM" id="SSF49723">
    <property type="entry name" value="Lipase/lipooxygenase domain (PLAT/LH2 domain)"/>
    <property type="match status" value="1"/>
</dbReference>
<evidence type="ECO:0000313" key="4">
    <source>
        <dbReference type="EMBL" id="VUZ43321.1"/>
    </source>
</evidence>
<feature type="domain" description="PLAT" evidence="3">
    <location>
        <begin position="1"/>
        <end position="69"/>
    </location>
</feature>
<dbReference type="GO" id="GO:0050982">
    <property type="term" value="P:detection of mechanical stimulus"/>
    <property type="evidence" value="ECO:0007669"/>
    <property type="project" value="TreeGrafter"/>
</dbReference>
<evidence type="ECO:0000259" key="3">
    <source>
        <dbReference type="PROSITE" id="PS50095"/>
    </source>
</evidence>
<sequence>MQKSAGTTSTVCMQLNGEKGGTPPCTLRDPHRKVLSRGNVDRFLLATPQPLGDLRFLRLWHDNRGKGDD</sequence>
<dbReference type="PANTHER" id="PTHR10877:SF194">
    <property type="entry name" value="LOCATION OF VULVA DEFECTIVE 1"/>
    <property type="match status" value="1"/>
</dbReference>
<dbReference type="EMBL" id="CABIJS010000111">
    <property type="protein sequence ID" value="VUZ43321.1"/>
    <property type="molecule type" value="Genomic_DNA"/>
</dbReference>
<evidence type="ECO:0000256" key="2">
    <source>
        <dbReference type="SAM" id="MobiDB-lite"/>
    </source>
</evidence>
<dbReference type="PROSITE" id="PS50095">
    <property type="entry name" value="PLAT"/>
    <property type="match status" value="1"/>
</dbReference>
<dbReference type="GO" id="GO:0005262">
    <property type="term" value="F:calcium channel activity"/>
    <property type="evidence" value="ECO:0007669"/>
    <property type="project" value="TreeGrafter"/>
</dbReference>